<dbReference type="FunFam" id="3.90.226.10:FF:000026">
    <property type="entry name" value="3-hydroxyisobutyryl-CoA hydrolase, mitochondrial"/>
    <property type="match status" value="1"/>
</dbReference>
<comment type="function">
    <text evidence="10">Hydrolyzes 3-hydroxyisobutyryl-CoA (HIBYL-CoA), a saline catabolite. Has high activity toward isobutyryl-CoA. Could be an isobutyryl-CoA dehydrogenase that functions in valine catabolism. Also hydrolyzes 3-hydroxypropanoyl-CoA.</text>
</comment>
<keyword evidence="9" id="KW-0496">Mitochondrion</keyword>
<reference evidence="13" key="1">
    <citation type="submission" date="2016-04" db="EMBL/GenBank/DDBJ databases">
        <authorList>
            <person name="Calderon-Fernandez G.M.Sr."/>
        </authorList>
    </citation>
    <scope>NUCLEOTIDE SEQUENCE</scope>
    <source>
        <strain evidence="13">Int1</strain>
        <tissue evidence="13">Integument</tissue>
    </source>
</reference>
<protein>
    <recommendedName>
        <fullName evidence="6">3-hydroxyisobutyryl-CoA hydrolase, mitochondrial</fullName>
        <ecNumber evidence="5">3.1.2.4</ecNumber>
    </recommendedName>
    <alternativeName>
        <fullName evidence="11">3-hydroxyisobutyryl-coenzyme A hydrolase</fullName>
    </alternativeName>
</protein>
<evidence type="ECO:0000256" key="1">
    <source>
        <dbReference type="ARBA" id="ARBA00001709"/>
    </source>
</evidence>
<dbReference type="CDD" id="cd06558">
    <property type="entry name" value="crotonase-like"/>
    <property type="match status" value="1"/>
</dbReference>
<evidence type="ECO:0000256" key="2">
    <source>
        <dbReference type="ARBA" id="ARBA00004173"/>
    </source>
</evidence>
<feature type="domain" description="Enoyl-CoA hydratase/isomerase" evidence="12">
    <location>
        <begin position="56"/>
        <end position="379"/>
    </location>
</feature>
<comment type="pathway">
    <text evidence="3">Amino-acid degradation; L-valine degradation.</text>
</comment>
<dbReference type="GO" id="GO:0006574">
    <property type="term" value="P:L-valine catabolic process"/>
    <property type="evidence" value="ECO:0007669"/>
    <property type="project" value="UniProtKB-UniPathway"/>
</dbReference>
<dbReference type="PANTHER" id="PTHR43176">
    <property type="entry name" value="3-HYDROXYISOBUTYRYL-COA HYDROLASE-RELATED"/>
    <property type="match status" value="1"/>
</dbReference>
<evidence type="ECO:0000256" key="7">
    <source>
        <dbReference type="ARBA" id="ARBA00022456"/>
    </source>
</evidence>
<dbReference type="EC" id="3.1.2.4" evidence="5"/>
<dbReference type="SUPFAM" id="SSF52096">
    <property type="entry name" value="ClpP/crotonase"/>
    <property type="match status" value="1"/>
</dbReference>
<proteinExistence type="inferred from homology"/>
<evidence type="ECO:0000256" key="11">
    <source>
        <dbReference type="ARBA" id="ARBA00031181"/>
    </source>
</evidence>
<comment type="subcellular location">
    <subcellularLocation>
        <location evidence="2">Mitochondrion</location>
    </subcellularLocation>
</comment>
<evidence type="ECO:0000256" key="4">
    <source>
        <dbReference type="ARBA" id="ARBA00005254"/>
    </source>
</evidence>
<evidence type="ECO:0000256" key="8">
    <source>
        <dbReference type="ARBA" id="ARBA00022801"/>
    </source>
</evidence>
<evidence type="ECO:0000256" key="6">
    <source>
        <dbReference type="ARBA" id="ARBA00016714"/>
    </source>
</evidence>
<dbReference type="GO" id="GO:0003860">
    <property type="term" value="F:3-hydroxyisobutyryl-CoA hydrolase activity"/>
    <property type="evidence" value="ECO:0007669"/>
    <property type="project" value="UniProtKB-EC"/>
</dbReference>
<dbReference type="NCBIfam" id="NF004127">
    <property type="entry name" value="PRK05617.1"/>
    <property type="match status" value="1"/>
</dbReference>
<keyword evidence="8 13" id="KW-0378">Hydrolase</keyword>
<evidence type="ECO:0000313" key="13">
    <source>
        <dbReference type="EMBL" id="JAS03038.1"/>
    </source>
</evidence>
<dbReference type="GO" id="GO:0005739">
    <property type="term" value="C:mitochondrion"/>
    <property type="evidence" value="ECO:0007669"/>
    <property type="project" value="UniProtKB-SubCell"/>
</dbReference>
<comment type="similarity">
    <text evidence="4">Belongs to the enoyl-CoA hydratase/isomerase family.</text>
</comment>
<comment type="catalytic activity">
    <reaction evidence="1">
        <text>3-hydroxy-2-methylpropanoyl-CoA + H2O = 3-hydroxy-2-methylpropanoate + CoA + H(+)</text>
        <dbReference type="Rhea" id="RHEA:20888"/>
        <dbReference type="ChEBI" id="CHEBI:11805"/>
        <dbReference type="ChEBI" id="CHEBI:15377"/>
        <dbReference type="ChEBI" id="CHEBI:15378"/>
        <dbReference type="ChEBI" id="CHEBI:57287"/>
        <dbReference type="ChEBI" id="CHEBI:57340"/>
        <dbReference type="EC" id="3.1.2.4"/>
    </reaction>
</comment>
<dbReference type="PANTHER" id="PTHR43176:SF3">
    <property type="entry name" value="3-HYDROXYISOBUTYRYL-COA HYDROLASE, MITOCHONDRIAL"/>
    <property type="match status" value="1"/>
</dbReference>
<evidence type="ECO:0000256" key="10">
    <source>
        <dbReference type="ARBA" id="ARBA00024871"/>
    </source>
</evidence>
<dbReference type="Gene3D" id="3.90.226.10">
    <property type="entry name" value="2-enoyl-CoA Hydratase, Chain A, domain 1"/>
    <property type="match status" value="1"/>
</dbReference>
<dbReference type="AlphaFoldDB" id="A0A171BAF4"/>
<name>A0A171BAF4_TRIIF</name>
<evidence type="ECO:0000259" key="12">
    <source>
        <dbReference type="Pfam" id="PF16113"/>
    </source>
</evidence>
<dbReference type="InterPro" id="IPR032259">
    <property type="entry name" value="HIBYL-CoA-H"/>
</dbReference>
<evidence type="ECO:0000256" key="5">
    <source>
        <dbReference type="ARBA" id="ARBA00011915"/>
    </source>
</evidence>
<evidence type="ECO:0000256" key="3">
    <source>
        <dbReference type="ARBA" id="ARBA00005109"/>
    </source>
</evidence>
<dbReference type="UniPathway" id="UPA00362"/>
<sequence>MIATTRTAETMIAKRAEFSKIFNICGRFGIRRMTTTKPNVSDCEKEVLFECINNRGIITLNKPKALNAINYPMVCRILEKLQEWESDKDMVIIKGSGRAFCAGGDIVDITREGPSKAHKGKLFFKHEYLMNNFIGTYRKPYVALIDGITMGGGMGLSVHGKYRIATENTLCAMPETAIGLFPDVGGTHFLSRLPGAIGMFLALTGHRLKGADVCKAGIGTHFCSSKNMHELFDALINKINPCNIQNEIDKYTEDISSVQFSLARQAVVIQRIFSLTTVEEIFCALEAEGTDFSLKTLDLLKKMSPTSLKLTVKGLHKGKHMSLQECLQMECRMAGHVMEACISSDFYEGVRALLIDKDKKPKWCPKLEDISDEMIETYFKPLQPDEELNI</sequence>
<reference evidence="13" key="2">
    <citation type="journal article" date="2017" name="J. Med. Entomol.">
        <title>Transcriptome Analysis of the Triatoma infestans (Hemiptera: Reduviidae) Integument.</title>
        <authorList>
            <person name="Calderon-Fernandez G.M."/>
            <person name="Moriconi D.E."/>
            <person name="Dulbecco A.B."/>
            <person name="Juarez M.P."/>
        </authorList>
    </citation>
    <scope>NUCLEOTIDE SEQUENCE</scope>
    <source>
        <strain evidence="13">Int1</strain>
        <tissue evidence="13">Integument</tissue>
    </source>
</reference>
<organism evidence="13">
    <name type="scientific">Triatoma infestans</name>
    <name type="common">Assassin bug</name>
    <dbReference type="NCBI Taxonomy" id="30076"/>
    <lineage>
        <taxon>Eukaryota</taxon>
        <taxon>Metazoa</taxon>
        <taxon>Ecdysozoa</taxon>
        <taxon>Arthropoda</taxon>
        <taxon>Hexapoda</taxon>
        <taxon>Insecta</taxon>
        <taxon>Pterygota</taxon>
        <taxon>Neoptera</taxon>
        <taxon>Paraneoptera</taxon>
        <taxon>Hemiptera</taxon>
        <taxon>Heteroptera</taxon>
        <taxon>Panheteroptera</taxon>
        <taxon>Cimicomorpha</taxon>
        <taxon>Reduviidae</taxon>
        <taxon>Triatominae</taxon>
        <taxon>Triatoma</taxon>
    </lineage>
</organism>
<accession>A0A171BAF4</accession>
<dbReference type="EMBL" id="GEMB01000071">
    <property type="protein sequence ID" value="JAS03038.1"/>
    <property type="molecule type" value="Transcribed_RNA"/>
</dbReference>
<dbReference type="InterPro" id="IPR045004">
    <property type="entry name" value="ECH_dom"/>
</dbReference>
<dbReference type="InterPro" id="IPR029045">
    <property type="entry name" value="ClpP/crotonase-like_dom_sf"/>
</dbReference>
<dbReference type="Pfam" id="PF16113">
    <property type="entry name" value="ECH_2"/>
    <property type="match status" value="1"/>
</dbReference>
<keyword evidence="7" id="KW-0101">Branched-chain amino acid catabolism</keyword>
<evidence type="ECO:0000256" key="9">
    <source>
        <dbReference type="ARBA" id="ARBA00023128"/>
    </source>
</evidence>